<proteinExistence type="predicted"/>
<dbReference type="AlphaFoldDB" id="A0A4V4GZP6"/>
<evidence type="ECO:0008006" key="4">
    <source>
        <dbReference type="Google" id="ProtNLM"/>
    </source>
</evidence>
<dbReference type="OrthoDB" id="667222at2"/>
<evidence type="ECO:0000313" key="3">
    <source>
        <dbReference type="Proteomes" id="UP000306918"/>
    </source>
</evidence>
<dbReference type="RefSeq" id="WP_136579994.1">
    <property type="nucleotide sequence ID" value="NZ_STFF01000009.1"/>
</dbReference>
<name>A0A4V4GZP6_9BACT</name>
<accession>A0A4V4GZP6</accession>
<comment type="caution">
    <text evidence="2">The sequence shown here is derived from an EMBL/GenBank/DDBJ whole genome shotgun (WGS) entry which is preliminary data.</text>
</comment>
<evidence type="ECO:0000313" key="2">
    <source>
        <dbReference type="EMBL" id="THU33506.1"/>
    </source>
</evidence>
<organism evidence="2 3">
    <name type="scientific">Niastella caeni</name>
    <dbReference type="NCBI Taxonomy" id="2569763"/>
    <lineage>
        <taxon>Bacteria</taxon>
        <taxon>Pseudomonadati</taxon>
        <taxon>Bacteroidota</taxon>
        <taxon>Chitinophagia</taxon>
        <taxon>Chitinophagales</taxon>
        <taxon>Chitinophagaceae</taxon>
        <taxon>Niastella</taxon>
    </lineage>
</organism>
<feature type="chain" id="PRO_5020376217" description="SH3 domain-containing protein" evidence="1">
    <location>
        <begin position="23"/>
        <end position="152"/>
    </location>
</feature>
<keyword evidence="1" id="KW-0732">Signal</keyword>
<sequence length="152" mass="16755">MKNLNAAGLLVACIFAFQTLSAQQQPITQKPALNKALSLAQLPEKLECNLPALKKISSTRISEHVALALGNYEFAGEVVDRTQQSAGVMSMNIRSTNIPGAFCTVSVITDADNTQKLVGRIINPKSDDVLVLTEENNRYFWVKQPKQFFMVE</sequence>
<reference evidence="2 3" key="1">
    <citation type="submission" date="2019-04" db="EMBL/GenBank/DDBJ databases">
        <title>Niastella caeni sp. nov., isolated from activated sludge.</title>
        <authorList>
            <person name="Sheng M."/>
        </authorList>
    </citation>
    <scope>NUCLEOTIDE SEQUENCE [LARGE SCALE GENOMIC DNA]</scope>
    <source>
        <strain evidence="2 3">HX-2-15</strain>
    </source>
</reference>
<keyword evidence="3" id="KW-1185">Reference proteome</keyword>
<dbReference type="EMBL" id="STFF01000009">
    <property type="protein sequence ID" value="THU33506.1"/>
    <property type="molecule type" value="Genomic_DNA"/>
</dbReference>
<dbReference type="Proteomes" id="UP000306918">
    <property type="component" value="Unassembled WGS sequence"/>
</dbReference>
<feature type="signal peptide" evidence="1">
    <location>
        <begin position="1"/>
        <end position="22"/>
    </location>
</feature>
<gene>
    <name evidence="2" type="ORF">FAM09_25495</name>
</gene>
<protein>
    <recommendedName>
        <fullName evidence="4">SH3 domain-containing protein</fullName>
    </recommendedName>
</protein>
<evidence type="ECO:0000256" key="1">
    <source>
        <dbReference type="SAM" id="SignalP"/>
    </source>
</evidence>